<dbReference type="AlphaFoldDB" id="A0A1G2MD66"/>
<comment type="caution">
    <text evidence="2">The sequence shown here is derived from an EMBL/GenBank/DDBJ whole genome shotgun (WGS) entry which is preliminary data.</text>
</comment>
<organism evidence="2 3">
    <name type="scientific">Candidatus Taylorbacteria bacterium RIFCSPHIGHO2_02_49_25</name>
    <dbReference type="NCBI Taxonomy" id="1802305"/>
    <lineage>
        <taxon>Bacteria</taxon>
        <taxon>Candidatus Tayloriibacteriota</taxon>
    </lineage>
</organism>
<comment type="similarity">
    <text evidence="1">Belongs to the DegT/DnrJ/EryC1 family.</text>
</comment>
<dbReference type="PANTHER" id="PTHR30244">
    <property type="entry name" value="TRANSAMINASE"/>
    <property type="match status" value="1"/>
</dbReference>
<dbReference type="EMBL" id="MHRJ01000055">
    <property type="protein sequence ID" value="OHA20961.1"/>
    <property type="molecule type" value="Genomic_DNA"/>
</dbReference>
<evidence type="ECO:0000313" key="3">
    <source>
        <dbReference type="Proteomes" id="UP000176493"/>
    </source>
</evidence>
<evidence type="ECO:0000256" key="1">
    <source>
        <dbReference type="RuleBase" id="RU004508"/>
    </source>
</evidence>
<dbReference type="SUPFAM" id="SSF53383">
    <property type="entry name" value="PLP-dependent transferases"/>
    <property type="match status" value="1"/>
</dbReference>
<dbReference type="PANTHER" id="PTHR30244:SF34">
    <property type="entry name" value="DTDP-4-AMINO-4,6-DIDEOXYGALACTOSE TRANSAMINASE"/>
    <property type="match status" value="1"/>
</dbReference>
<dbReference type="Proteomes" id="UP000176493">
    <property type="component" value="Unassembled WGS sequence"/>
</dbReference>
<dbReference type="GO" id="GO:0000271">
    <property type="term" value="P:polysaccharide biosynthetic process"/>
    <property type="evidence" value="ECO:0007669"/>
    <property type="project" value="TreeGrafter"/>
</dbReference>
<name>A0A1G2MD66_9BACT</name>
<dbReference type="CDD" id="cd00616">
    <property type="entry name" value="AHBA_syn"/>
    <property type="match status" value="1"/>
</dbReference>
<keyword evidence="2" id="KW-0032">Aminotransferase</keyword>
<proteinExistence type="inferred from homology"/>
<reference evidence="2 3" key="1">
    <citation type="journal article" date="2016" name="Nat. Commun.">
        <title>Thousands of microbial genomes shed light on interconnected biogeochemical processes in an aquifer system.</title>
        <authorList>
            <person name="Anantharaman K."/>
            <person name="Brown C.T."/>
            <person name="Hug L.A."/>
            <person name="Sharon I."/>
            <person name="Castelle C.J."/>
            <person name="Probst A.J."/>
            <person name="Thomas B.C."/>
            <person name="Singh A."/>
            <person name="Wilkins M.J."/>
            <person name="Karaoz U."/>
            <person name="Brodie E.L."/>
            <person name="Williams K.H."/>
            <person name="Hubbard S.S."/>
            <person name="Banfield J.F."/>
        </authorList>
    </citation>
    <scope>NUCLEOTIDE SEQUENCE [LARGE SCALE GENOMIC DNA]</scope>
</reference>
<dbReference type="GO" id="GO:0030170">
    <property type="term" value="F:pyridoxal phosphate binding"/>
    <property type="evidence" value="ECO:0007669"/>
    <property type="project" value="TreeGrafter"/>
</dbReference>
<sequence>MSKLAINGGQPVRTRLFPAYRTIGIEEKRAVNRVLDSGVLSRYLGSWHQGFYGGPEVQAFEKEWARYFKVKHAVAVNSASSAIQAALGAVGIGPGDEVIVTPYSMCISATAPLFYGAIPVFADIEEDYFCLNPASIEKKITNRTKAIIAVDLFGQPYDADAINKLAKKHNLLVIEDAAQAPGAKHKGKFAGTLGDIGIYSLNYHKHIHTGEGGVIVTDNDEWAKRLRLIRNHAEAAIEDAKTKDLTNMVGYNFRMTEIQAAIGREQLKKLRALLKKRVKNCEYIASRLARIPCIIAPKIRKGVSHAYYVHAFRFDENKAGISRDKFIEAVRAELAPTQTREDEGPLVSFGYVKPLYRMPVFQRKTGFGKANYPFNLPNGRKVSYKRGLCPVAERMHYKELFFHDIMHSFISREDADDVIGAFIKVYKNIEQLITYGK</sequence>
<dbReference type="Gene3D" id="3.40.640.10">
    <property type="entry name" value="Type I PLP-dependent aspartate aminotransferase-like (Major domain)"/>
    <property type="match status" value="1"/>
</dbReference>
<dbReference type="Gene3D" id="3.90.1150.10">
    <property type="entry name" value="Aspartate Aminotransferase, domain 1"/>
    <property type="match status" value="1"/>
</dbReference>
<dbReference type="GO" id="GO:0008483">
    <property type="term" value="F:transaminase activity"/>
    <property type="evidence" value="ECO:0007669"/>
    <property type="project" value="UniProtKB-KW"/>
</dbReference>
<dbReference type="InterPro" id="IPR000653">
    <property type="entry name" value="DegT/StrS_aminotransferase"/>
</dbReference>
<accession>A0A1G2MD66</accession>
<dbReference type="Pfam" id="PF01041">
    <property type="entry name" value="DegT_DnrJ_EryC1"/>
    <property type="match status" value="1"/>
</dbReference>
<evidence type="ECO:0000313" key="2">
    <source>
        <dbReference type="EMBL" id="OHA20961.1"/>
    </source>
</evidence>
<keyword evidence="1" id="KW-0663">Pyridoxal phosphate</keyword>
<dbReference type="InterPro" id="IPR015422">
    <property type="entry name" value="PyrdxlP-dep_Trfase_small"/>
</dbReference>
<dbReference type="InterPro" id="IPR015424">
    <property type="entry name" value="PyrdxlP-dep_Trfase"/>
</dbReference>
<protein>
    <submittedName>
        <fullName evidence="2">DegT/DnrJ/EryC1/StrS aminotransferase</fullName>
    </submittedName>
</protein>
<gene>
    <name evidence="2" type="ORF">A2W52_01000</name>
</gene>
<dbReference type="InterPro" id="IPR015421">
    <property type="entry name" value="PyrdxlP-dep_Trfase_major"/>
</dbReference>
<keyword evidence="2" id="KW-0808">Transferase</keyword>